<dbReference type="InterPro" id="IPR006597">
    <property type="entry name" value="Sel1-like"/>
</dbReference>
<evidence type="ECO:0000313" key="3">
    <source>
        <dbReference type="EMBL" id="RIV83284.1"/>
    </source>
</evidence>
<sequence length="368" mass="38322">MALRTKTGTVFTLIAAASLGAGGPLLANVRDGVDAWSRGDYAQAIAQWEGPAAAGDPDALFNLAQAYRLGYGVTSDMVRAEDLYRRAAEAGHVQAADTYGLILFQNGRHQVALPYVEAAARRGDPRAQYLLGIAHFNGDLAERDWVRAYALLTLANAQGLPQAAPAIAEMDQYIPLEQRQQAAALAQQLQAEAERTRAVELARFDFADAPAASAPVPRAIPTTAVSPSVASARAALEQANRATGTDDPAEAGATFAHAPQAVPAPAPAPAPARVAAAPAQTRPAPAPAPSAMTGPWKVQLGAFSVAGNAERMWTSLSRRSELAGAQRLLVPSGRVTRLLAGGYPSRSAAQAACTALKRAGHDCLVTQN</sequence>
<name>A0A3A1P3R5_9SPHN</name>
<proteinExistence type="predicted"/>
<dbReference type="OrthoDB" id="112232at2"/>
<reference evidence="3 4" key="1">
    <citation type="submission" date="2018-08" db="EMBL/GenBank/DDBJ databases">
        <title>Erythrobacter zhengii sp.nov., a bacterium isolated from deep-sea sediment.</title>
        <authorList>
            <person name="Fang C."/>
            <person name="Wu Y.-H."/>
            <person name="Sun C."/>
            <person name="Wang H."/>
            <person name="Cheng H."/>
            <person name="Meng F.-X."/>
            <person name="Wang C.-S."/>
            <person name="Xu X.-W."/>
        </authorList>
    </citation>
    <scope>NUCLEOTIDE SEQUENCE [LARGE SCALE GENOMIC DNA]</scope>
    <source>
        <strain evidence="3 4">CCTCC AB 2015396</strain>
    </source>
</reference>
<dbReference type="SUPFAM" id="SSF110997">
    <property type="entry name" value="Sporulation related repeat"/>
    <property type="match status" value="1"/>
</dbReference>
<dbReference type="PANTHER" id="PTHR45011">
    <property type="entry name" value="DAP3-BINDING CELL DEATH ENHANCER 1"/>
    <property type="match status" value="1"/>
</dbReference>
<dbReference type="SMART" id="SM00671">
    <property type="entry name" value="SEL1"/>
    <property type="match status" value="2"/>
</dbReference>
<dbReference type="Proteomes" id="UP000265366">
    <property type="component" value="Unassembled WGS sequence"/>
</dbReference>
<dbReference type="InterPro" id="IPR036680">
    <property type="entry name" value="SPOR-like_sf"/>
</dbReference>
<dbReference type="Gene3D" id="1.25.40.10">
    <property type="entry name" value="Tetratricopeptide repeat domain"/>
    <property type="match status" value="1"/>
</dbReference>
<feature type="domain" description="SPOR" evidence="2">
    <location>
        <begin position="290"/>
        <end position="368"/>
    </location>
</feature>
<dbReference type="Pfam" id="PF05036">
    <property type="entry name" value="SPOR"/>
    <property type="match status" value="1"/>
</dbReference>
<feature type="chain" id="PRO_5017181220" evidence="1">
    <location>
        <begin position="28"/>
        <end position="368"/>
    </location>
</feature>
<dbReference type="SUPFAM" id="SSF81901">
    <property type="entry name" value="HCP-like"/>
    <property type="match status" value="1"/>
</dbReference>
<dbReference type="InterPro" id="IPR007730">
    <property type="entry name" value="SPOR-like_dom"/>
</dbReference>
<organism evidence="3 4">
    <name type="scientific">Aurantiacibacter xanthus</name>
    <dbReference type="NCBI Taxonomy" id="1784712"/>
    <lineage>
        <taxon>Bacteria</taxon>
        <taxon>Pseudomonadati</taxon>
        <taxon>Pseudomonadota</taxon>
        <taxon>Alphaproteobacteria</taxon>
        <taxon>Sphingomonadales</taxon>
        <taxon>Erythrobacteraceae</taxon>
        <taxon>Aurantiacibacter</taxon>
    </lineage>
</organism>
<protein>
    <submittedName>
        <fullName evidence="3">Sporulation protein</fullName>
    </submittedName>
</protein>
<keyword evidence="4" id="KW-1185">Reference proteome</keyword>
<comment type="caution">
    <text evidence="3">The sequence shown here is derived from an EMBL/GenBank/DDBJ whole genome shotgun (WGS) entry which is preliminary data.</text>
</comment>
<dbReference type="Gene3D" id="3.30.70.1070">
    <property type="entry name" value="Sporulation related repeat"/>
    <property type="match status" value="1"/>
</dbReference>
<evidence type="ECO:0000313" key="4">
    <source>
        <dbReference type="Proteomes" id="UP000265366"/>
    </source>
</evidence>
<dbReference type="Pfam" id="PF08238">
    <property type="entry name" value="Sel1"/>
    <property type="match status" value="2"/>
</dbReference>
<dbReference type="InterPro" id="IPR011990">
    <property type="entry name" value="TPR-like_helical_dom_sf"/>
</dbReference>
<dbReference type="PROSITE" id="PS51724">
    <property type="entry name" value="SPOR"/>
    <property type="match status" value="1"/>
</dbReference>
<dbReference type="EMBL" id="QXFM01000113">
    <property type="protein sequence ID" value="RIV83284.1"/>
    <property type="molecule type" value="Genomic_DNA"/>
</dbReference>
<dbReference type="RefSeq" id="WP_119593403.1">
    <property type="nucleotide sequence ID" value="NZ_QXFM01000113.1"/>
</dbReference>
<dbReference type="InterPro" id="IPR052748">
    <property type="entry name" value="ISR_Activator"/>
</dbReference>
<evidence type="ECO:0000256" key="1">
    <source>
        <dbReference type="SAM" id="SignalP"/>
    </source>
</evidence>
<evidence type="ECO:0000259" key="2">
    <source>
        <dbReference type="PROSITE" id="PS51724"/>
    </source>
</evidence>
<gene>
    <name evidence="3" type="ORF">D2V17_13955</name>
</gene>
<feature type="signal peptide" evidence="1">
    <location>
        <begin position="1"/>
        <end position="27"/>
    </location>
</feature>
<accession>A0A3A1P3R5</accession>
<dbReference type="PANTHER" id="PTHR45011:SF1">
    <property type="entry name" value="DAP3-BINDING CELL DEATH ENHANCER 1"/>
    <property type="match status" value="1"/>
</dbReference>
<keyword evidence="1" id="KW-0732">Signal</keyword>
<dbReference type="GO" id="GO:0042834">
    <property type="term" value="F:peptidoglycan binding"/>
    <property type="evidence" value="ECO:0007669"/>
    <property type="project" value="InterPro"/>
</dbReference>
<dbReference type="AlphaFoldDB" id="A0A3A1P3R5"/>